<organism evidence="4 5">
    <name type="scientific">Plutella xylostella</name>
    <name type="common">Diamondback moth</name>
    <name type="synonym">Plutella maculipennis</name>
    <dbReference type="NCBI Taxonomy" id="51655"/>
    <lineage>
        <taxon>Eukaryota</taxon>
        <taxon>Metazoa</taxon>
        <taxon>Ecdysozoa</taxon>
        <taxon>Arthropoda</taxon>
        <taxon>Hexapoda</taxon>
        <taxon>Insecta</taxon>
        <taxon>Pterygota</taxon>
        <taxon>Neoptera</taxon>
        <taxon>Endopterygota</taxon>
        <taxon>Lepidoptera</taxon>
        <taxon>Glossata</taxon>
        <taxon>Ditrysia</taxon>
        <taxon>Yponomeutoidea</taxon>
        <taxon>Plutellidae</taxon>
        <taxon>Plutella</taxon>
    </lineage>
</organism>
<evidence type="ECO:0000259" key="3">
    <source>
        <dbReference type="PROSITE" id="PS50222"/>
    </source>
</evidence>
<dbReference type="GO" id="GO:0005509">
    <property type="term" value="F:calcium ion binding"/>
    <property type="evidence" value="ECO:0007669"/>
    <property type="project" value="InterPro"/>
</dbReference>
<dbReference type="AlphaFoldDB" id="A0A8S4CXV2"/>
<feature type="compositionally biased region" description="Basic residues" evidence="2">
    <location>
        <begin position="1"/>
        <end position="15"/>
    </location>
</feature>
<sequence length="355" mass="39692">MPPKGKGKGKGKLKKGKESKGKELAAQMLAKTPKPKPKKIPPPPKCFTPDDLARFKDLFKLYDEENMGKVPLELIPVMLRKLGFNPKGAEIQQLFAQFLEDELVDTVEYHEFLFMIEAKMNWGDDFEYVVMQAMAVLADDKQEAKVTNLDLIKEELQKWGEPLTDVEFSDWIRLATRDKTYDIQTGSFLYEKFIDNMNTKDAAYKFLKEPINYFKLDQKTLAALAQAKAQKEKEEENQRLAVKALKDEARRLKMIADGLLPEGAALPPSVLELAPEGQPTVTKLPTESHISLKLKPPSHEALLVAQKSIKALPESSSRKSINEPKGIGEATEVIKSNADVAAMPADATAIQPVSE</sequence>
<evidence type="ECO:0000256" key="2">
    <source>
        <dbReference type="SAM" id="MobiDB-lite"/>
    </source>
</evidence>
<name>A0A8S4CXV2_PLUXY</name>
<dbReference type="PROSITE" id="PS50222">
    <property type="entry name" value="EF_HAND_2"/>
    <property type="match status" value="1"/>
</dbReference>
<dbReference type="Proteomes" id="UP000653454">
    <property type="component" value="Unassembled WGS sequence"/>
</dbReference>
<protein>
    <submittedName>
        <fullName evidence="4">(diamondback moth) hypothetical protein</fullName>
    </submittedName>
</protein>
<dbReference type="FunFam" id="1.10.238.10:FF:000178">
    <property type="entry name" value="Calmodulin-2 A"/>
    <property type="match status" value="1"/>
</dbReference>
<keyword evidence="1" id="KW-0677">Repeat</keyword>
<proteinExistence type="predicted"/>
<feature type="domain" description="EF-hand" evidence="3">
    <location>
        <begin position="50"/>
        <end position="85"/>
    </location>
</feature>
<comment type="caution">
    <text evidence="4">The sequence shown here is derived from an EMBL/GenBank/DDBJ whole genome shotgun (WGS) entry which is preliminary data.</text>
</comment>
<evidence type="ECO:0000256" key="1">
    <source>
        <dbReference type="ARBA" id="ARBA00022737"/>
    </source>
</evidence>
<evidence type="ECO:0000313" key="5">
    <source>
        <dbReference type="Proteomes" id="UP000653454"/>
    </source>
</evidence>
<keyword evidence="5" id="KW-1185">Reference proteome</keyword>
<evidence type="ECO:0000313" key="4">
    <source>
        <dbReference type="EMBL" id="CAG9087514.1"/>
    </source>
</evidence>
<dbReference type="GO" id="GO:0016460">
    <property type="term" value="C:myosin II complex"/>
    <property type="evidence" value="ECO:0007669"/>
    <property type="project" value="TreeGrafter"/>
</dbReference>
<feature type="region of interest" description="Disordered" evidence="2">
    <location>
        <begin position="1"/>
        <end position="46"/>
    </location>
</feature>
<dbReference type="InterPro" id="IPR002048">
    <property type="entry name" value="EF_hand_dom"/>
</dbReference>
<dbReference type="Gene3D" id="1.10.238.10">
    <property type="entry name" value="EF-hand"/>
    <property type="match status" value="1"/>
</dbReference>
<dbReference type="EMBL" id="CAJHNJ030000001">
    <property type="protein sequence ID" value="CAG9087514.1"/>
    <property type="molecule type" value="Genomic_DNA"/>
</dbReference>
<dbReference type="InterPro" id="IPR050230">
    <property type="entry name" value="CALM/Myosin/TropC-like"/>
</dbReference>
<dbReference type="InterPro" id="IPR011992">
    <property type="entry name" value="EF-hand-dom_pair"/>
</dbReference>
<accession>A0A8S4CXV2</accession>
<reference evidence="4" key="1">
    <citation type="submission" date="2020-11" db="EMBL/GenBank/DDBJ databases">
        <authorList>
            <person name="Whiteford S."/>
        </authorList>
    </citation>
    <scope>NUCLEOTIDE SEQUENCE</scope>
</reference>
<dbReference type="PANTHER" id="PTHR23048">
    <property type="entry name" value="MYOSIN LIGHT CHAIN 1, 3"/>
    <property type="match status" value="1"/>
</dbReference>
<dbReference type="PANTHER" id="PTHR23048:SF0">
    <property type="entry name" value="CALMODULIN LIKE 3"/>
    <property type="match status" value="1"/>
</dbReference>
<dbReference type="SUPFAM" id="SSF47473">
    <property type="entry name" value="EF-hand"/>
    <property type="match status" value="1"/>
</dbReference>
<gene>
    <name evidence="4" type="ORF">PLXY2_LOCUS60</name>
</gene>